<dbReference type="AlphaFoldDB" id="A0A9P6JNK1"/>
<dbReference type="InterPro" id="IPR032675">
    <property type="entry name" value="LRR_dom_sf"/>
</dbReference>
<dbReference type="EMBL" id="MU157866">
    <property type="protein sequence ID" value="KAF9526893.1"/>
    <property type="molecule type" value="Genomic_DNA"/>
</dbReference>
<gene>
    <name evidence="1" type="ORF">CPB83DRAFT_444601</name>
</gene>
<sequence>MSSPTPQLKESRLPAELEREIFEIAAANQDIQTGLKLILTAKRVREWIEPTFYRVLIKCTDVPRTSPFLKHLHLENISPIERQKLSYCHCLLLQSISVEDAVNLLSACPNITDLAMWVLQGSYTPLGEILLSMKIQRLSVRINDVLRGFSSSHTLIGSPLSQALTHLDLIDLNSGFWDSAWKAFVALPRLTHLAVDGNNVVPTIEGMLNESKSIKLIVATSTTHAYLQGDLSNGESTSKWLGAWDVRFIHFPYPEGPISCWVEGTKGGEDLWVGAEKAQSNRIEQLKAKKESTKISLVEKKMPL</sequence>
<keyword evidence="2" id="KW-1185">Reference proteome</keyword>
<comment type="caution">
    <text evidence="1">The sequence shown here is derived from an EMBL/GenBank/DDBJ whole genome shotgun (WGS) entry which is preliminary data.</text>
</comment>
<organism evidence="1 2">
    <name type="scientific">Crepidotus variabilis</name>
    <dbReference type="NCBI Taxonomy" id="179855"/>
    <lineage>
        <taxon>Eukaryota</taxon>
        <taxon>Fungi</taxon>
        <taxon>Dikarya</taxon>
        <taxon>Basidiomycota</taxon>
        <taxon>Agaricomycotina</taxon>
        <taxon>Agaricomycetes</taxon>
        <taxon>Agaricomycetidae</taxon>
        <taxon>Agaricales</taxon>
        <taxon>Agaricineae</taxon>
        <taxon>Crepidotaceae</taxon>
        <taxon>Crepidotus</taxon>
    </lineage>
</organism>
<name>A0A9P6JNK1_9AGAR</name>
<proteinExistence type="predicted"/>
<reference evidence="1" key="1">
    <citation type="submission" date="2020-11" db="EMBL/GenBank/DDBJ databases">
        <authorList>
            <consortium name="DOE Joint Genome Institute"/>
            <person name="Ahrendt S."/>
            <person name="Riley R."/>
            <person name="Andreopoulos W."/>
            <person name="Labutti K."/>
            <person name="Pangilinan J."/>
            <person name="Ruiz-Duenas F.J."/>
            <person name="Barrasa J.M."/>
            <person name="Sanchez-Garcia M."/>
            <person name="Camarero S."/>
            <person name="Miyauchi S."/>
            <person name="Serrano A."/>
            <person name="Linde D."/>
            <person name="Babiker R."/>
            <person name="Drula E."/>
            <person name="Ayuso-Fernandez I."/>
            <person name="Pacheco R."/>
            <person name="Padilla G."/>
            <person name="Ferreira P."/>
            <person name="Barriuso J."/>
            <person name="Kellner H."/>
            <person name="Castanera R."/>
            <person name="Alfaro M."/>
            <person name="Ramirez L."/>
            <person name="Pisabarro A.G."/>
            <person name="Kuo A."/>
            <person name="Tritt A."/>
            <person name="Lipzen A."/>
            <person name="He G."/>
            <person name="Yan M."/>
            <person name="Ng V."/>
            <person name="Cullen D."/>
            <person name="Martin F."/>
            <person name="Rosso M.-N."/>
            <person name="Henrissat B."/>
            <person name="Hibbett D."/>
            <person name="Martinez A.T."/>
            <person name="Grigoriev I.V."/>
        </authorList>
    </citation>
    <scope>NUCLEOTIDE SEQUENCE</scope>
    <source>
        <strain evidence="1">CBS 506.95</strain>
    </source>
</reference>
<evidence type="ECO:0000313" key="2">
    <source>
        <dbReference type="Proteomes" id="UP000807306"/>
    </source>
</evidence>
<protein>
    <submittedName>
        <fullName evidence="1">Uncharacterized protein</fullName>
    </submittedName>
</protein>
<dbReference type="Gene3D" id="3.80.10.10">
    <property type="entry name" value="Ribonuclease Inhibitor"/>
    <property type="match status" value="1"/>
</dbReference>
<evidence type="ECO:0000313" key="1">
    <source>
        <dbReference type="EMBL" id="KAF9526893.1"/>
    </source>
</evidence>
<dbReference type="OrthoDB" id="3061721at2759"/>
<dbReference type="Proteomes" id="UP000807306">
    <property type="component" value="Unassembled WGS sequence"/>
</dbReference>
<dbReference type="SUPFAM" id="SSF52047">
    <property type="entry name" value="RNI-like"/>
    <property type="match status" value="1"/>
</dbReference>
<accession>A0A9P6JNK1</accession>